<proteinExistence type="predicted"/>
<dbReference type="Proteomes" id="UP000502996">
    <property type="component" value="Chromosome"/>
</dbReference>
<gene>
    <name evidence="2" type="ORF">G5V58_24285</name>
</gene>
<evidence type="ECO:0000256" key="1">
    <source>
        <dbReference type="SAM" id="SignalP"/>
    </source>
</evidence>
<dbReference type="EMBL" id="CP049257">
    <property type="protein sequence ID" value="QIG45450.1"/>
    <property type="molecule type" value="Genomic_DNA"/>
</dbReference>
<accession>A0A6G6WK54</accession>
<feature type="signal peptide" evidence="1">
    <location>
        <begin position="1"/>
        <end position="26"/>
    </location>
</feature>
<dbReference type="AlphaFoldDB" id="A0A6G6WK54"/>
<organism evidence="2 3">
    <name type="scientific">Nocardioides anomalus</name>
    <dbReference type="NCBI Taxonomy" id="2712223"/>
    <lineage>
        <taxon>Bacteria</taxon>
        <taxon>Bacillati</taxon>
        <taxon>Actinomycetota</taxon>
        <taxon>Actinomycetes</taxon>
        <taxon>Propionibacteriales</taxon>
        <taxon>Nocardioidaceae</taxon>
        <taxon>Nocardioides</taxon>
    </lineage>
</organism>
<reference evidence="2 3" key="1">
    <citation type="submission" date="2020-02" db="EMBL/GenBank/DDBJ databases">
        <title>Full genome sequence of Nocardioides sp. R-3366.</title>
        <authorList>
            <person name="Im W.-T."/>
        </authorList>
    </citation>
    <scope>NUCLEOTIDE SEQUENCE [LARGE SCALE GENOMIC DNA]</scope>
    <source>
        <strain evidence="2 3">R-3366</strain>
    </source>
</reference>
<dbReference type="NCBIfam" id="NF040603">
    <property type="entry name" value="choice_anch_P"/>
    <property type="match status" value="2"/>
</dbReference>
<keyword evidence="1" id="KW-0732">Signal</keyword>
<dbReference type="RefSeq" id="WP_165238038.1">
    <property type="nucleotide sequence ID" value="NZ_CP049257.1"/>
</dbReference>
<evidence type="ECO:0000313" key="2">
    <source>
        <dbReference type="EMBL" id="QIG45450.1"/>
    </source>
</evidence>
<protein>
    <submittedName>
        <fullName evidence="2">Uncharacterized protein</fullName>
    </submittedName>
</protein>
<dbReference type="KEGG" id="nano:G5V58_24285"/>
<sequence>MRATLRPVAVAAAGLALIATAATAPAAVAAEPHGHHHNQGGKDTTPYAFRAVSYGTRIRGGQLPVSSGTTSYQAIACTNRLGTGKENQVATVELPGLGRLDGVYATTGTSGGGDDVASYSTHTIGSLTLDVPNVLGLKIKAIQASSKAYHDAGGYHADTAVSVAGITLSVAGQDLVSLPIPKPDAPVEVPGLVRISVGKEKKVVTPAGAQAKAEGLVIQVLPTGTKIQVAHTAAKLDTGIRRGLFYGKANATQVKAVGDLVRSGPQPLEVMPCQGTGGETRTKSLASVSVPGVLQVDGAGTAVNGLQTGKKAAGYTTASLARANLLNGALVIDAITARAHVVRGPGGVHADSDGTQIGGVVVQGQSIPVGALEGLEIPGVLRVDTNVVTRTNGGIDVVGVRITLLDGSGAVIDLAHAELKIAGADLPKK</sequence>
<evidence type="ECO:0000313" key="3">
    <source>
        <dbReference type="Proteomes" id="UP000502996"/>
    </source>
</evidence>
<keyword evidence="3" id="KW-1185">Reference proteome</keyword>
<feature type="chain" id="PRO_5038841853" evidence="1">
    <location>
        <begin position="27"/>
        <end position="429"/>
    </location>
</feature>
<name>A0A6G6WK54_9ACTN</name>